<keyword evidence="4" id="KW-1185">Reference proteome</keyword>
<dbReference type="Pfam" id="PF01558">
    <property type="entry name" value="POR"/>
    <property type="match status" value="1"/>
</dbReference>
<dbReference type="Proteomes" id="UP000596929">
    <property type="component" value="Unassembled WGS sequence"/>
</dbReference>
<evidence type="ECO:0000313" key="4">
    <source>
        <dbReference type="Proteomes" id="UP000596929"/>
    </source>
</evidence>
<sequence>MTVIKIIFAGFGGQGIQTMGKLIAYAGLDSGLNVSWLPSYGPEMRGGTSNCSVILSNEEIGSPVVINADIVVAMNNPSLEKFENYIKSNGILIIDSELVRIQVKRQDITIFKIPAETLSLEVGDKRYANMVVLGSLIKVIKTLELESVIKSINIHVKEKYYTNNKLALEKGFNYIN</sequence>
<dbReference type="NCBIfam" id="TIGR02175">
    <property type="entry name" value="PorC_KorC"/>
    <property type="match status" value="1"/>
</dbReference>
<keyword evidence="1" id="KW-0560">Oxidoreductase</keyword>
<proteinExistence type="predicted"/>
<dbReference type="Gene3D" id="3.40.920.10">
    <property type="entry name" value="Pyruvate-ferredoxin oxidoreductase, PFOR, domain III"/>
    <property type="match status" value="1"/>
</dbReference>
<gene>
    <name evidence="3" type="ORF">H8S20_11185</name>
</gene>
<dbReference type="InterPro" id="IPR052554">
    <property type="entry name" value="2-oxoglutarate_synth_KorC"/>
</dbReference>
<evidence type="ECO:0000256" key="1">
    <source>
        <dbReference type="ARBA" id="ARBA00023002"/>
    </source>
</evidence>
<dbReference type="SUPFAM" id="SSF53323">
    <property type="entry name" value="Pyruvate-ferredoxin oxidoreductase, PFOR, domain III"/>
    <property type="match status" value="1"/>
</dbReference>
<name>A0ABR7DFL7_9CLOT</name>
<evidence type="ECO:0000259" key="2">
    <source>
        <dbReference type="Pfam" id="PF01558"/>
    </source>
</evidence>
<accession>A0ABR7DFL7</accession>
<dbReference type="InterPro" id="IPR019752">
    <property type="entry name" value="Pyrv/ketoisovalerate_OxRed_cat"/>
</dbReference>
<organism evidence="3 4">
    <name type="scientific">Clostridium hominis</name>
    <dbReference type="NCBI Taxonomy" id="2763036"/>
    <lineage>
        <taxon>Bacteria</taxon>
        <taxon>Bacillati</taxon>
        <taxon>Bacillota</taxon>
        <taxon>Clostridia</taxon>
        <taxon>Eubacteriales</taxon>
        <taxon>Clostridiaceae</taxon>
        <taxon>Clostridium</taxon>
    </lineage>
</organism>
<reference evidence="3 4" key="1">
    <citation type="submission" date="2020-08" db="EMBL/GenBank/DDBJ databases">
        <title>Genome public.</title>
        <authorList>
            <person name="Liu C."/>
            <person name="Sun Q."/>
        </authorList>
    </citation>
    <scope>NUCLEOTIDE SEQUENCE [LARGE SCALE GENOMIC DNA]</scope>
    <source>
        <strain evidence="3 4">NSJ-6</strain>
    </source>
</reference>
<dbReference type="InterPro" id="IPR002869">
    <property type="entry name" value="Pyrv_flavodox_OxRed_cen"/>
</dbReference>
<protein>
    <submittedName>
        <fullName evidence="3">2-oxoacid:acceptor oxidoreductase family protein</fullName>
    </submittedName>
</protein>
<comment type="caution">
    <text evidence="3">The sequence shown here is derived from an EMBL/GenBank/DDBJ whole genome shotgun (WGS) entry which is preliminary data.</text>
</comment>
<dbReference type="EMBL" id="JACOOO010000023">
    <property type="protein sequence ID" value="MBC5629453.1"/>
    <property type="molecule type" value="Genomic_DNA"/>
</dbReference>
<feature type="domain" description="Pyruvate/ketoisovalerate oxidoreductase catalytic" evidence="2">
    <location>
        <begin position="12"/>
        <end position="172"/>
    </location>
</feature>
<evidence type="ECO:0000313" key="3">
    <source>
        <dbReference type="EMBL" id="MBC5629453.1"/>
    </source>
</evidence>
<dbReference type="PANTHER" id="PTHR42730:SF1">
    <property type="entry name" value="2-OXOGLUTARATE SYNTHASE SUBUNIT KORC"/>
    <property type="match status" value="1"/>
</dbReference>
<dbReference type="RefSeq" id="WP_186860157.1">
    <property type="nucleotide sequence ID" value="NZ_JACOOO010000023.1"/>
</dbReference>
<dbReference type="PANTHER" id="PTHR42730">
    <property type="entry name" value="2-OXOGLUTARATE SYNTHASE SUBUNIT KORC"/>
    <property type="match status" value="1"/>
</dbReference>
<dbReference type="InterPro" id="IPR011894">
    <property type="entry name" value="PorC_KorC"/>
</dbReference>